<dbReference type="EMBL" id="JAAKZW010000203">
    <property type="protein sequence ID" value="NGO80253.1"/>
    <property type="molecule type" value="Genomic_DNA"/>
</dbReference>
<dbReference type="Gene3D" id="1.50.10.10">
    <property type="match status" value="1"/>
</dbReference>
<organism evidence="4 5">
    <name type="scientific">Streptomyces mesophilus</name>
    <dbReference type="NCBI Taxonomy" id="1775132"/>
    <lineage>
        <taxon>Bacteria</taxon>
        <taxon>Bacillati</taxon>
        <taxon>Actinomycetota</taxon>
        <taxon>Actinomycetes</taxon>
        <taxon>Kitasatosporales</taxon>
        <taxon>Streptomycetaceae</taxon>
        <taxon>Streptomyces</taxon>
    </lineage>
</organism>
<dbReference type="PANTHER" id="PTHR37469:SF2">
    <property type="entry name" value="CELLOBIONIC ACID PHOSPHORYLASE"/>
    <property type="match status" value="1"/>
</dbReference>
<gene>
    <name evidence="4" type="ORF">G6045_32020</name>
</gene>
<dbReference type="InterPro" id="IPR008928">
    <property type="entry name" value="6-hairpin_glycosidase_sf"/>
</dbReference>
<dbReference type="InterPro" id="IPR037018">
    <property type="entry name" value="GH65_N"/>
</dbReference>
<dbReference type="GO" id="GO:0005975">
    <property type="term" value="P:carbohydrate metabolic process"/>
    <property type="evidence" value="ECO:0007669"/>
    <property type="project" value="InterPro"/>
</dbReference>
<evidence type="ECO:0000256" key="1">
    <source>
        <dbReference type="ARBA" id="ARBA00022676"/>
    </source>
</evidence>
<dbReference type="GO" id="GO:0016757">
    <property type="term" value="F:glycosyltransferase activity"/>
    <property type="evidence" value="ECO:0007669"/>
    <property type="project" value="UniProtKB-KW"/>
</dbReference>
<dbReference type="InterPro" id="IPR033432">
    <property type="entry name" value="GH94_catalytic"/>
</dbReference>
<dbReference type="InterPro" id="IPR052047">
    <property type="entry name" value="GH94_Enzymes"/>
</dbReference>
<name>A0A6G4XSS0_9ACTN</name>
<evidence type="ECO:0000259" key="3">
    <source>
        <dbReference type="Pfam" id="PF17167"/>
    </source>
</evidence>
<keyword evidence="5" id="KW-1185">Reference proteome</keyword>
<dbReference type="RefSeq" id="WP_165335680.1">
    <property type="nucleotide sequence ID" value="NZ_JAAKZW010000203.1"/>
</dbReference>
<evidence type="ECO:0000256" key="2">
    <source>
        <dbReference type="ARBA" id="ARBA00022679"/>
    </source>
</evidence>
<keyword evidence="1" id="KW-0328">Glycosyltransferase</keyword>
<dbReference type="PANTHER" id="PTHR37469">
    <property type="entry name" value="CELLOBIONIC ACID PHOSPHORYLASE-RELATED"/>
    <property type="match status" value="1"/>
</dbReference>
<accession>A0A6G4XSS0</accession>
<keyword evidence="2" id="KW-0808">Transferase</keyword>
<dbReference type="InterPro" id="IPR012341">
    <property type="entry name" value="6hp_glycosidase-like_sf"/>
</dbReference>
<comment type="caution">
    <text evidence="4">The sequence shown here is derived from an EMBL/GenBank/DDBJ whole genome shotgun (WGS) entry which is preliminary data.</text>
</comment>
<protein>
    <recommendedName>
        <fullName evidence="3">Glycosyl hydrolase 94 catalytic domain-containing protein</fullName>
    </recommendedName>
</protein>
<evidence type="ECO:0000313" key="4">
    <source>
        <dbReference type="EMBL" id="NGO80253.1"/>
    </source>
</evidence>
<reference evidence="4 5" key="1">
    <citation type="submission" date="2020-02" db="EMBL/GenBank/DDBJ databases">
        <title>Whole-genome analyses of novel actinobacteria.</title>
        <authorList>
            <person name="Sahin N."/>
            <person name="Tokatli A."/>
        </authorList>
    </citation>
    <scope>NUCLEOTIDE SEQUENCE [LARGE SCALE GENOMIC DNA]</scope>
    <source>
        <strain evidence="4 5">YC504</strain>
    </source>
</reference>
<evidence type="ECO:0000313" key="5">
    <source>
        <dbReference type="Proteomes" id="UP000481109"/>
    </source>
</evidence>
<dbReference type="Proteomes" id="UP000481109">
    <property type="component" value="Unassembled WGS sequence"/>
</dbReference>
<dbReference type="Pfam" id="PF17167">
    <property type="entry name" value="Glyco_hydro_94"/>
    <property type="match status" value="1"/>
</dbReference>
<dbReference type="AlphaFoldDB" id="A0A6G4XSS0"/>
<sequence>MSGYGRWIDDSGLPAFALRTGPPPPAWNRVIDPPTRRRWVHLGNRRLTLVADTDGRCGLWDEHKDLRWLTEPEPQGTGVSQVYDGESVLLTSARAEGHDPRIVFGPTYLCVAAESGDLALQRTVTVPEGEEPFVQVQVTVTNRRAESVRWTLSEEWDVRQRVLDYLEIGARTQRPAYEGGEPLRLEGPGVAAEGAQGLLRVEVPLELGPGERESVNFRFGLAVASGDHSALPPCPSPSADPELLRRRLPEAAADQAPQAAREIPWHAALLTGGACADGVLGGHTLDQGSAYSYRHGFNGAARDPLQHALPLVHTEPDLALSILRNTCAWASPEGELPYALDNMKQPRTDLFQPSDQNLWTLWLAAEYAAATGDLAAFAEPAPFHPVHKAEQVPLWEHLRRQFRWFKDIVGTGAHGHVRILNADWNDLALDEAGIDRQTMIDHGESVLNSAMAAWVLPVYAGLAQRLGDLATAAEARAYGEELRVRVAGEWNGRWFRRALGPGGAQVGEDSLWLEGQPWAILCGAATDEQARQLLSTIDELLRKDSPLGARLHWPPKTDGMGGHWYAINATLIWAAARIDPALAWDEWRRMSLSAHTEAYPGLWEGTLSGPDAYLPPESERPGQTWVLPDLGVAMQAWPVANQHSHAQPLLAYLRLLGVEPTRDGRLAVGGGAHFSSRFLTVRPDGSGRLRGSGTLAVTARDGRCCDGQGEVAWGEFTGG</sequence>
<dbReference type="SUPFAM" id="SSF48208">
    <property type="entry name" value="Six-hairpin glycosidases"/>
    <property type="match status" value="1"/>
</dbReference>
<feature type="domain" description="Glycosyl hydrolase 94 catalytic" evidence="3">
    <location>
        <begin position="352"/>
        <end position="555"/>
    </location>
</feature>
<dbReference type="Gene3D" id="2.70.98.40">
    <property type="entry name" value="Glycoside hydrolase, family 65, N-terminal domain"/>
    <property type="match status" value="1"/>
</dbReference>
<proteinExistence type="predicted"/>